<gene>
    <name evidence="1" type="ORF">F751_5150</name>
</gene>
<dbReference type="AlphaFoldDB" id="A0A087SQN5"/>
<protein>
    <submittedName>
        <fullName evidence="1">Uncharacterized protein</fullName>
    </submittedName>
</protein>
<evidence type="ECO:0000313" key="2">
    <source>
        <dbReference type="Proteomes" id="UP000028924"/>
    </source>
</evidence>
<dbReference type="GeneID" id="23616541"/>
<dbReference type="KEGG" id="apro:F751_5150"/>
<dbReference type="RefSeq" id="XP_011401051.1">
    <property type="nucleotide sequence ID" value="XM_011402749.1"/>
</dbReference>
<evidence type="ECO:0000313" key="1">
    <source>
        <dbReference type="EMBL" id="KFM28039.1"/>
    </source>
</evidence>
<dbReference type="EMBL" id="KL662162">
    <property type="protein sequence ID" value="KFM28039.1"/>
    <property type="molecule type" value="Genomic_DNA"/>
</dbReference>
<name>A0A087SQN5_AUXPR</name>
<keyword evidence="2" id="KW-1185">Reference proteome</keyword>
<proteinExistence type="predicted"/>
<dbReference type="Proteomes" id="UP000028924">
    <property type="component" value="Unassembled WGS sequence"/>
</dbReference>
<organism evidence="1 2">
    <name type="scientific">Auxenochlorella protothecoides</name>
    <name type="common">Green microalga</name>
    <name type="synonym">Chlorella protothecoides</name>
    <dbReference type="NCBI Taxonomy" id="3075"/>
    <lineage>
        <taxon>Eukaryota</taxon>
        <taxon>Viridiplantae</taxon>
        <taxon>Chlorophyta</taxon>
        <taxon>core chlorophytes</taxon>
        <taxon>Trebouxiophyceae</taxon>
        <taxon>Chlorellales</taxon>
        <taxon>Chlorellaceae</taxon>
        <taxon>Auxenochlorella</taxon>
    </lineage>
</organism>
<sequence>MPCSGCRPSSGELGRRKPPRGLCAAWCARKGYRPFARARVPVRARDTDGHLRASGLLVSASGSLSARSAGKRKAATYIPNSVSFQDQSVLPWSGCTVLTLSVLCPGFARHGMLEEIRDIPPWRASRWRMRARRTG</sequence>
<reference evidence="1 2" key="1">
    <citation type="journal article" date="2014" name="BMC Genomics">
        <title>Oil accumulation mechanisms of the oleaginous microalga Chlorella protothecoides revealed through its genome, transcriptomes, and proteomes.</title>
        <authorList>
            <person name="Gao C."/>
            <person name="Wang Y."/>
            <person name="Shen Y."/>
            <person name="Yan D."/>
            <person name="He X."/>
            <person name="Dai J."/>
            <person name="Wu Q."/>
        </authorList>
    </citation>
    <scope>NUCLEOTIDE SEQUENCE [LARGE SCALE GENOMIC DNA]</scope>
    <source>
        <strain evidence="1 2">0710</strain>
    </source>
</reference>
<accession>A0A087SQN5</accession>